<organism evidence="2 3">
    <name type="scientific">Conoideocrella luteorostrata</name>
    <dbReference type="NCBI Taxonomy" id="1105319"/>
    <lineage>
        <taxon>Eukaryota</taxon>
        <taxon>Fungi</taxon>
        <taxon>Dikarya</taxon>
        <taxon>Ascomycota</taxon>
        <taxon>Pezizomycotina</taxon>
        <taxon>Sordariomycetes</taxon>
        <taxon>Hypocreomycetidae</taxon>
        <taxon>Hypocreales</taxon>
        <taxon>Clavicipitaceae</taxon>
        <taxon>Conoideocrella</taxon>
    </lineage>
</organism>
<dbReference type="EMBL" id="JASWJB010000049">
    <property type="protein sequence ID" value="KAK2605944.1"/>
    <property type="molecule type" value="Genomic_DNA"/>
</dbReference>
<evidence type="ECO:0000313" key="3">
    <source>
        <dbReference type="Proteomes" id="UP001251528"/>
    </source>
</evidence>
<reference evidence="2" key="1">
    <citation type="submission" date="2023-06" db="EMBL/GenBank/DDBJ databases">
        <title>Conoideocrella luteorostrata (Hypocreales: Clavicipitaceae), a potential biocontrol fungus for elongate hemlock scale in United States Christmas tree production areas.</title>
        <authorList>
            <person name="Barrett H."/>
            <person name="Lovett B."/>
            <person name="Macias A.M."/>
            <person name="Stajich J.E."/>
            <person name="Kasson M.T."/>
        </authorList>
    </citation>
    <scope>NUCLEOTIDE SEQUENCE</scope>
    <source>
        <strain evidence="2">ARSEF 14590</strain>
    </source>
</reference>
<dbReference type="PANTHER" id="PTHR33112">
    <property type="entry name" value="DOMAIN PROTEIN, PUTATIVE-RELATED"/>
    <property type="match status" value="1"/>
</dbReference>
<dbReference type="InterPro" id="IPR010730">
    <property type="entry name" value="HET"/>
</dbReference>
<protein>
    <recommendedName>
        <fullName evidence="1">Heterokaryon incompatibility domain-containing protein</fullName>
    </recommendedName>
</protein>
<proteinExistence type="predicted"/>
<gene>
    <name evidence="2" type="ORF">QQS21_003670</name>
</gene>
<dbReference type="PANTHER" id="PTHR33112:SF10">
    <property type="entry name" value="TOL"/>
    <property type="match status" value="1"/>
</dbReference>
<evidence type="ECO:0000259" key="1">
    <source>
        <dbReference type="Pfam" id="PF06985"/>
    </source>
</evidence>
<dbReference type="AlphaFoldDB" id="A0AAJ0G0F4"/>
<sequence length="676" mass="75714">MTFCPCCVDIAAYELPNRDFDEQNGILPYLISRPHQADLAALTASATSCPLCKKLLHALHSSPNLQKYSDIGKPNAVVNEIKVCPEGNGTTSRLEMLRHGILAKSLNCSVNGRKLQFARVLVKRSHLQIQYDPSFTSPWKIKTPVNLEGLTSRSIWRTDIPTADRLDARLDVLRGWLDECQKNHPKCQIKTSLQKPTRLLEVKSQDGSYIMRLVDVAALQDRENIVYNTLSHCWGDLQSANLRTTRENEAKHRAGIDISALPRTYRDAVAVTQKLGVRYIWIDSLCIIQGERQDWEFEASRMSHVYHGSFLTLAATDAAGPDGGLFLAEPESPLELQYDARISELALLRCPGADVEQIHVAPLSTRAWALQEVILSPRTVHFLADQTYWQCRTLLLSEDGLVQDDKLSSLRWGGGMMFKPLDFSNAFNSREYWWKLAADYSHREMTIPADWMAGLAGITTYFEEGMGQTSVLGMWSESLVHDLSWHTSRSTRRQSRDLGPTIPSWSWMQFQRPINPPMGMYRVADVFMTVKNYQVVWTGMPLTSPLASTVLLVSSQLRTLSFVGHAGGAAGSDKWMVVGQEHVAFSACSLDEPGDLDDEQEIMTAPCVPLASYEREYHLNPETISAGFGTFLILQPCEKDATERPKYKRIGAGKFDTSEGKPDPFAGAETQLLEIV</sequence>
<feature type="domain" description="Heterokaryon incompatibility" evidence="1">
    <location>
        <begin position="227"/>
        <end position="372"/>
    </location>
</feature>
<dbReference type="Proteomes" id="UP001251528">
    <property type="component" value="Unassembled WGS sequence"/>
</dbReference>
<dbReference type="Pfam" id="PF06985">
    <property type="entry name" value="HET"/>
    <property type="match status" value="1"/>
</dbReference>
<keyword evidence="3" id="KW-1185">Reference proteome</keyword>
<name>A0AAJ0G0F4_9HYPO</name>
<comment type="caution">
    <text evidence="2">The sequence shown here is derived from an EMBL/GenBank/DDBJ whole genome shotgun (WGS) entry which is preliminary data.</text>
</comment>
<accession>A0AAJ0G0F4</accession>
<evidence type="ECO:0000313" key="2">
    <source>
        <dbReference type="EMBL" id="KAK2605944.1"/>
    </source>
</evidence>